<dbReference type="PATRIC" id="fig|1299331.3.peg.55"/>
<organism evidence="1 2">
    <name type="scientific">Mycobacterium intracellulare 1956</name>
    <dbReference type="NCBI Taxonomy" id="1299331"/>
    <lineage>
        <taxon>Bacteria</taxon>
        <taxon>Bacillati</taxon>
        <taxon>Actinomycetota</taxon>
        <taxon>Actinomycetes</taxon>
        <taxon>Mycobacteriales</taxon>
        <taxon>Mycobacteriaceae</taxon>
        <taxon>Mycobacterium</taxon>
        <taxon>Mycobacterium avium complex (MAC)</taxon>
    </lineage>
</organism>
<protein>
    <submittedName>
        <fullName evidence="1">Putative pyridoxamine 5-phosphate oxidase</fullName>
    </submittedName>
</protein>
<evidence type="ECO:0000313" key="2">
    <source>
        <dbReference type="Proteomes" id="UP000020825"/>
    </source>
</evidence>
<accession>X8CNV9</accession>
<proteinExistence type="predicted"/>
<dbReference type="AlphaFoldDB" id="X8CNV9"/>
<gene>
    <name evidence="1" type="ORF">I550_0056</name>
</gene>
<dbReference type="EMBL" id="JAOG01000001">
    <property type="protein sequence ID" value="EUA56940.1"/>
    <property type="molecule type" value="Genomic_DNA"/>
</dbReference>
<sequence length="41" mass="4584">MAPSFSDVIRSKYLLLTTFTKDGRPKPTPVWGRPTATASCW</sequence>
<name>X8CNV9_MYCIT</name>
<reference evidence="1 2" key="1">
    <citation type="submission" date="2013-12" db="EMBL/GenBank/DDBJ databases">
        <authorList>
            <person name="Zelazny A."/>
            <person name="Olivier K."/>
            <person name="Holland S."/>
            <person name="Lenaerts A."/>
            <person name="Ordway D."/>
            <person name="DeGroote M.A."/>
            <person name="Parker T."/>
            <person name="Sizemore C."/>
            <person name="Tallon L.J."/>
            <person name="Sadzewicz L.K."/>
            <person name="Sengamalay N."/>
            <person name="Fraser C.M."/>
            <person name="Hine E."/>
            <person name="Shefchek K.A."/>
            <person name="Das S.P."/>
            <person name="Tettelin H."/>
        </authorList>
    </citation>
    <scope>NUCLEOTIDE SEQUENCE [LARGE SCALE GENOMIC DNA]</scope>
    <source>
        <strain evidence="1 2">1956</strain>
    </source>
</reference>
<evidence type="ECO:0000313" key="1">
    <source>
        <dbReference type="EMBL" id="EUA56940.1"/>
    </source>
</evidence>
<dbReference type="Proteomes" id="UP000020825">
    <property type="component" value="Unassembled WGS sequence"/>
</dbReference>
<comment type="caution">
    <text evidence="1">The sequence shown here is derived from an EMBL/GenBank/DDBJ whole genome shotgun (WGS) entry which is preliminary data.</text>
</comment>